<dbReference type="Gene3D" id="3.60.20.10">
    <property type="entry name" value="Glutamine Phosphoribosylpyrophosphate, subunit 1, domain 1"/>
    <property type="match status" value="1"/>
</dbReference>
<evidence type="ECO:0008006" key="2">
    <source>
        <dbReference type="Google" id="ProtNLM"/>
    </source>
</evidence>
<proteinExistence type="predicted"/>
<reference evidence="1" key="1">
    <citation type="journal article" date="2015" name="Nature">
        <title>Complex archaea that bridge the gap between prokaryotes and eukaryotes.</title>
        <authorList>
            <person name="Spang A."/>
            <person name="Saw J.H."/>
            <person name="Jorgensen S.L."/>
            <person name="Zaremba-Niedzwiedzka K."/>
            <person name="Martijn J."/>
            <person name="Lind A.E."/>
            <person name="van Eijk R."/>
            <person name="Schleper C."/>
            <person name="Guy L."/>
            <person name="Ettema T.J."/>
        </authorList>
    </citation>
    <scope>NUCLEOTIDE SEQUENCE</scope>
</reference>
<organism evidence="1">
    <name type="scientific">marine sediment metagenome</name>
    <dbReference type="NCBI Taxonomy" id="412755"/>
    <lineage>
        <taxon>unclassified sequences</taxon>
        <taxon>metagenomes</taxon>
        <taxon>ecological metagenomes</taxon>
    </lineage>
</organism>
<gene>
    <name evidence="1" type="ORF">LCGC14_0418230</name>
</gene>
<dbReference type="InterPro" id="IPR029055">
    <property type="entry name" value="Ntn_hydrolases_N"/>
</dbReference>
<dbReference type="AlphaFoldDB" id="A0A0F9T9X0"/>
<dbReference type="SUPFAM" id="SSF56235">
    <property type="entry name" value="N-terminal nucleophile aminohydrolases (Ntn hydrolases)"/>
    <property type="match status" value="1"/>
</dbReference>
<accession>A0A0F9T9X0</accession>
<dbReference type="EMBL" id="LAZR01000377">
    <property type="protein sequence ID" value="KKN71757.1"/>
    <property type="molecule type" value="Genomic_DNA"/>
</dbReference>
<evidence type="ECO:0000313" key="1">
    <source>
        <dbReference type="EMBL" id="KKN71757.1"/>
    </source>
</evidence>
<name>A0A0F9T9X0_9ZZZZ</name>
<protein>
    <recommendedName>
        <fullName evidence="2">Proteasome endopeptidase complex</fullName>
    </recommendedName>
</protein>
<sequence length="165" mass="18904">MSIVVVKIEKNKLVIATDSFIGFGWGTQLKDKEAKLFRQNGMIVGCVGYASDITWFRAYTKTRKLKGMQEEDVIEFMTDYIEWARKKFSDYKNQSSFIICQDGKAVFVTSDFYVKEIKDYRAMGAGQDFSLTAFHFGKSAKEAVEIACELSIYCEKPVNVMEMKI</sequence>
<comment type="caution">
    <text evidence="1">The sequence shown here is derived from an EMBL/GenBank/DDBJ whole genome shotgun (WGS) entry which is preliminary data.</text>
</comment>